<dbReference type="AlphaFoldDB" id="A0A8H2ZRC5"/>
<evidence type="ECO:0000256" key="7">
    <source>
        <dbReference type="SAM" id="MobiDB-lite"/>
    </source>
</evidence>
<name>A0A8H2ZRC5_9HELO</name>
<dbReference type="EMBL" id="CAJHIA010000019">
    <property type="protein sequence ID" value="CAD6446350.1"/>
    <property type="molecule type" value="Genomic_DNA"/>
</dbReference>
<keyword evidence="4" id="KW-0238">DNA-binding</keyword>
<evidence type="ECO:0000256" key="4">
    <source>
        <dbReference type="ARBA" id="ARBA00023125"/>
    </source>
</evidence>
<evidence type="ECO:0000259" key="8">
    <source>
        <dbReference type="PROSITE" id="PS50048"/>
    </source>
</evidence>
<feature type="region of interest" description="Disordered" evidence="7">
    <location>
        <begin position="1"/>
        <end position="30"/>
    </location>
</feature>
<dbReference type="PROSITE" id="PS00463">
    <property type="entry name" value="ZN2_CY6_FUNGAL_1"/>
    <property type="match status" value="1"/>
</dbReference>
<evidence type="ECO:0000313" key="10">
    <source>
        <dbReference type="Proteomes" id="UP000624404"/>
    </source>
</evidence>
<dbReference type="InterPro" id="IPR001138">
    <property type="entry name" value="Zn2Cys6_DnaBD"/>
</dbReference>
<accession>A0A8H2ZRC5</accession>
<keyword evidence="2" id="KW-0479">Metal-binding</keyword>
<sequence length="709" mass="79798">MDNIPPRILIPHGDSFKPPPTRRGKNGERRRVTQACDQCRTAKQKCSGNTPCVNCITGQRPCSYDLPYTRGRRVQIQLNPAVEQNLRYSSFNDGLISVNPGSSQQEQREIPPMIGPYGRVVITAQMMAPYQEQFNKSSNATFFHGTQQRLDMPRKDSHVPVFAFGDLPMVVGRAGMVALPNKEVGAILVATYFEKVSPSLLFLHRPSVESWTMDVLSDDGYILHKNELKSRNAAVFLIFASAQAYNAVPEPTDTSMHHFHLADEQLQSETGPPQLVSIQARLLQCYYLLAKGRINQCWSTFGTVVSLIFALGIQRKHSHKDVVSLIDIECQKRVFWAAFILDKYLSYALHRPQLIELGNTDQDVPKLIKEKQSTPSILIPASQDTLSKNFASNLQIELAIIISKILKNIYGIRKPDIKRHLELARAYKNDKLKAWKNKAALLIDADPHTLSEIYKRQRTELLLAYNHAHLLLLRDFILDAATNDEDLMDEIDGMISDLVDACKNICQIIEPLSEYWTRSGSIQETQPHGLVPSFPFRSAWFTQYVIYSAAVVTYIMSQQDPESSTKSSSMVLKKSRLLHEALRTIAQPGTFIAECVSVLDELKYATIAAIEHHLSMKYKAKIAQNGENGKGGEDEDMGVDVNVRNDGRSVCLGGGPNGYEREDTEMSMGMGMNMDMRRDGGDGYDGRIPIMKRIKDWGFSRLTGYHIRD</sequence>
<dbReference type="Pfam" id="PF04082">
    <property type="entry name" value="Fungal_trans"/>
    <property type="match status" value="1"/>
</dbReference>
<dbReference type="CDD" id="cd00067">
    <property type="entry name" value="GAL4"/>
    <property type="match status" value="1"/>
</dbReference>
<keyword evidence="10" id="KW-1185">Reference proteome</keyword>
<evidence type="ECO:0000256" key="2">
    <source>
        <dbReference type="ARBA" id="ARBA00022723"/>
    </source>
</evidence>
<dbReference type="SUPFAM" id="SSF57701">
    <property type="entry name" value="Zn2/Cys6 DNA-binding domain"/>
    <property type="match status" value="1"/>
</dbReference>
<evidence type="ECO:0000256" key="1">
    <source>
        <dbReference type="ARBA" id="ARBA00004123"/>
    </source>
</evidence>
<keyword evidence="6" id="KW-0539">Nucleus</keyword>
<organism evidence="9 10">
    <name type="scientific">Sclerotinia trifoliorum</name>
    <dbReference type="NCBI Taxonomy" id="28548"/>
    <lineage>
        <taxon>Eukaryota</taxon>
        <taxon>Fungi</taxon>
        <taxon>Dikarya</taxon>
        <taxon>Ascomycota</taxon>
        <taxon>Pezizomycotina</taxon>
        <taxon>Leotiomycetes</taxon>
        <taxon>Helotiales</taxon>
        <taxon>Sclerotiniaceae</taxon>
        <taxon>Sclerotinia</taxon>
    </lineage>
</organism>
<dbReference type="GO" id="GO:0000981">
    <property type="term" value="F:DNA-binding transcription factor activity, RNA polymerase II-specific"/>
    <property type="evidence" value="ECO:0007669"/>
    <property type="project" value="InterPro"/>
</dbReference>
<evidence type="ECO:0000313" key="9">
    <source>
        <dbReference type="EMBL" id="CAD6446350.1"/>
    </source>
</evidence>
<dbReference type="CDD" id="cd12148">
    <property type="entry name" value="fungal_TF_MHR"/>
    <property type="match status" value="1"/>
</dbReference>
<protein>
    <submittedName>
        <fullName evidence="9">4b352ceb-2a94-493f-95f8-685ee4d53755</fullName>
    </submittedName>
</protein>
<dbReference type="OrthoDB" id="3266505at2759"/>
<reference evidence="9" key="1">
    <citation type="submission" date="2020-10" db="EMBL/GenBank/DDBJ databases">
        <authorList>
            <person name="Kusch S."/>
        </authorList>
    </citation>
    <scope>NUCLEOTIDE SEQUENCE</scope>
    <source>
        <strain evidence="9">SwB9</strain>
    </source>
</reference>
<dbReference type="GO" id="GO:0045944">
    <property type="term" value="P:positive regulation of transcription by RNA polymerase II"/>
    <property type="evidence" value="ECO:0007669"/>
    <property type="project" value="TreeGrafter"/>
</dbReference>
<comment type="subcellular location">
    <subcellularLocation>
        <location evidence="1">Nucleus</location>
    </subcellularLocation>
</comment>
<dbReference type="GO" id="GO:0008270">
    <property type="term" value="F:zinc ion binding"/>
    <property type="evidence" value="ECO:0007669"/>
    <property type="project" value="InterPro"/>
</dbReference>
<dbReference type="PROSITE" id="PS50048">
    <property type="entry name" value="ZN2_CY6_FUNGAL_2"/>
    <property type="match status" value="1"/>
</dbReference>
<dbReference type="PANTHER" id="PTHR47540">
    <property type="entry name" value="THIAMINE REPRESSIBLE GENES REGULATORY PROTEIN THI5"/>
    <property type="match status" value="1"/>
</dbReference>
<dbReference type="InterPro" id="IPR007219">
    <property type="entry name" value="XnlR_reg_dom"/>
</dbReference>
<gene>
    <name evidence="9" type="ORF">SCLTRI_LOCUS6138</name>
</gene>
<dbReference type="Proteomes" id="UP000624404">
    <property type="component" value="Unassembled WGS sequence"/>
</dbReference>
<evidence type="ECO:0000256" key="6">
    <source>
        <dbReference type="ARBA" id="ARBA00023242"/>
    </source>
</evidence>
<evidence type="ECO:0000256" key="5">
    <source>
        <dbReference type="ARBA" id="ARBA00023163"/>
    </source>
</evidence>
<dbReference type="SMART" id="SM00066">
    <property type="entry name" value="GAL4"/>
    <property type="match status" value="1"/>
</dbReference>
<keyword evidence="3" id="KW-0805">Transcription regulation</keyword>
<dbReference type="InterPro" id="IPR036864">
    <property type="entry name" value="Zn2-C6_fun-type_DNA-bd_sf"/>
</dbReference>
<dbReference type="GO" id="GO:0005634">
    <property type="term" value="C:nucleus"/>
    <property type="evidence" value="ECO:0007669"/>
    <property type="project" value="UniProtKB-SubCell"/>
</dbReference>
<dbReference type="GO" id="GO:0006351">
    <property type="term" value="P:DNA-templated transcription"/>
    <property type="evidence" value="ECO:0007669"/>
    <property type="project" value="InterPro"/>
</dbReference>
<evidence type="ECO:0000256" key="3">
    <source>
        <dbReference type="ARBA" id="ARBA00023015"/>
    </source>
</evidence>
<dbReference type="SMART" id="SM00906">
    <property type="entry name" value="Fungal_trans"/>
    <property type="match status" value="1"/>
</dbReference>
<keyword evidence="5" id="KW-0804">Transcription</keyword>
<dbReference type="Gene3D" id="4.10.240.10">
    <property type="entry name" value="Zn(2)-C6 fungal-type DNA-binding domain"/>
    <property type="match status" value="1"/>
</dbReference>
<dbReference type="PANTHER" id="PTHR47540:SF2">
    <property type="entry name" value="ZN(II)2CYS6 TRANSCRIPTION FACTOR (EUROFUNG)"/>
    <property type="match status" value="1"/>
</dbReference>
<dbReference type="Pfam" id="PF00172">
    <property type="entry name" value="Zn_clus"/>
    <property type="match status" value="1"/>
</dbReference>
<proteinExistence type="predicted"/>
<dbReference type="GO" id="GO:0043565">
    <property type="term" value="F:sequence-specific DNA binding"/>
    <property type="evidence" value="ECO:0007669"/>
    <property type="project" value="TreeGrafter"/>
</dbReference>
<dbReference type="InterPro" id="IPR051711">
    <property type="entry name" value="Stress_Response_Reg"/>
</dbReference>
<feature type="domain" description="Zn(2)-C6 fungal-type" evidence="8">
    <location>
        <begin position="35"/>
        <end position="64"/>
    </location>
</feature>
<comment type="caution">
    <text evidence="9">The sequence shown here is derived from an EMBL/GenBank/DDBJ whole genome shotgun (WGS) entry which is preliminary data.</text>
</comment>